<evidence type="ECO:0000313" key="8">
    <source>
        <dbReference type="Proteomes" id="UP000199220"/>
    </source>
</evidence>
<dbReference type="AlphaFoldDB" id="A0A1H5L2X4"/>
<evidence type="ECO:0000256" key="4">
    <source>
        <dbReference type="ARBA" id="ARBA00022912"/>
    </source>
</evidence>
<proteinExistence type="inferred from homology"/>
<dbReference type="EMBL" id="FNTX01000002">
    <property type="protein sequence ID" value="SEE71290.1"/>
    <property type="molecule type" value="Genomic_DNA"/>
</dbReference>
<comment type="similarity">
    <text evidence="1">Belongs to the low molecular weight phosphotyrosine protein phosphatase family.</text>
</comment>
<feature type="active site" description="Nucleophile" evidence="5">
    <location>
        <position position="18"/>
    </location>
</feature>
<keyword evidence="4" id="KW-0904">Protein phosphatase</keyword>
<evidence type="ECO:0000256" key="3">
    <source>
        <dbReference type="ARBA" id="ARBA00022801"/>
    </source>
</evidence>
<dbReference type="PRINTS" id="PR00719">
    <property type="entry name" value="LMWPTPASE"/>
</dbReference>
<gene>
    <name evidence="7" type="ORF">SAMN04488554_2583</name>
</gene>
<evidence type="ECO:0000256" key="5">
    <source>
        <dbReference type="PIRSR" id="PIRSR617867-1"/>
    </source>
</evidence>
<dbReference type="InterPro" id="IPR023485">
    <property type="entry name" value="Ptyr_pPase"/>
</dbReference>
<keyword evidence="3" id="KW-0378">Hydrolase</keyword>
<protein>
    <recommendedName>
        <fullName evidence="2">protein-tyrosine-phosphatase</fullName>
        <ecNumber evidence="2">3.1.3.48</ecNumber>
    </recommendedName>
</protein>
<organism evidence="7 8">
    <name type="scientific">Ruania alba</name>
    <dbReference type="NCBI Taxonomy" id="648782"/>
    <lineage>
        <taxon>Bacteria</taxon>
        <taxon>Bacillati</taxon>
        <taxon>Actinomycetota</taxon>
        <taxon>Actinomycetes</taxon>
        <taxon>Micrococcales</taxon>
        <taxon>Ruaniaceae</taxon>
        <taxon>Ruania</taxon>
    </lineage>
</organism>
<dbReference type="PANTHER" id="PTHR11717:SF7">
    <property type="entry name" value="LOW MOLECULAR WEIGHT PHOSPHOTYROSINE PROTEIN PHOSPHATASE"/>
    <property type="match status" value="1"/>
</dbReference>
<evidence type="ECO:0000256" key="1">
    <source>
        <dbReference type="ARBA" id="ARBA00011063"/>
    </source>
</evidence>
<accession>A0A1H5L2X4</accession>
<dbReference type="PANTHER" id="PTHR11717">
    <property type="entry name" value="LOW MOLECULAR WEIGHT PROTEIN TYROSINE PHOSPHATASE"/>
    <property type="match status" value="1"/>
</dbReference>
<evidence type="ECO:0000259" key="6">
    <source>
        <dbReference type="SMART" id="SM00226"/>
    </source>
</evidence>
<feature type="active site" evidence="5">
    <location>
        <position position="24"/>
    </location>
</feature>
<dbReference type="Gene3D" id="3.40.50.2300">
    <property type="match status" value="1"/>
</dbReference>
<dbReference type="CDD" id="cd16343">
    <property type="entry name" value="LMWPTP"/>
    <property type="match status" value="1"/>
</dbReference>
<feature type="active site" description="Proton donor" evidence="5">
    <location>
        <position position="137"/>
    </location>
</feature>
<sequence length="171" mass="18285">MTSIRAASTGSYSVMCVCTGNICRSPMGEAVLRDAFEAAGLGDRVEVVSAGTGAWHLGNDADHRTHRVLTANGHQLVGHQATQFAAEDFAALDLVLALDGSHERALRRLAPDATARAKIRLLRSFDPDAPEGADVADPYYGEHSDFETVYEQVSAAVDGIVRYVQTELAGR</sequence>
<dbReference type="Pfam" id="PF01451">
    <property type="entry name" value="LMWPc"/>
    <property type="match status" value="1"/>
</dbReference>
<name>A0A1H5L2X4_9MICO</name>
<dbReference type="InterPro" id="IPR017867">
    <property type="entry name" value="Tyr_phospatase_low_mol_wt"/>
</dbReference>
<dbReference type="Proteomes" id="UP000199220">
    <property type="component" value="Unassembled WGS sequence"/>
</dbReference>
<evidence type="ECO:0000256" key="2">
    <source>
        <dbReference type="ARBA" id="ARBA00013064"/>
    </source>
</evidence>
<feature type="domain" description="Phosphotyrosine protein phosphatase I" evidence="6">
    <location>
        <begin position="12"/>
        <end position="163"/>
    </location>
</feature>
<dbReference type="GO" id="GO:0004725">
    <property type="term" value="F:protein tyrosine phosphatase activity"/>
    <property type="evidence" value="ECO:0007669"/>
    <property type="project" value="UniProtKB-EC"/>
</dbReference>
<dbReference type="EC" id="3.1.3.48" evidence="2"/>
<keyword evidence="8" id="KW-1185">Reference proteome</keyword>
<reference evidence="8" key="1">
    <citation type="submission" date="2016-10" db="EMBL/GenBank/DDBJ databases">
        <authorList>
            <person name="Varghese N."/>
            <person name="Submissions S."/>
        </authorList>
    </citation>
    <scope>NUCLEOTIDE SEQUENCE [LARGE SCALE GENOMIC DNA]</scope>
    <source>
        <strain evidence="8">DSM 21368</strain>
    </source>
</reference>
<evidence type="ECO:0000313" key="7">
    <source>
        <dbReference type="EMBL" id="SEE71290.1"/>
    </source>
</evidence>
<dbReference type="InterPro" id="IPR050438">
    <property type="entry name" value="LMW_PTPase"/>
</dbReference>
<dbReference type="STRING" id="648782.SAMN04488554_2583"/>
<dbReference type="SMART" id="SM00226">
    <property type="entry name" value="LMWPc"/>
    <property type="match status" value="1"/>
</dbReference>
<dbReference type="InterPro" id="IPR036196">
    <property type="entry name" value="Ptyr_pPase_sf"/>
</dbReference>
<dbReference type="SUPFAM" id="SSF52788">
    <property type="entry name" value="Phosphotyrosine protein phosphatases I"/>
    <property type="match status" value="1"/>
</dbReference>